<name>A6J1L6_RAT</name>
<evidence type="ECO:0000313" key="1">
    <source>
        <dbReference type="EMBL" id="EDM13805.1"/>
    </source>
</evidence>
<accession>A6J1L6</accession>
<dbReference type="Proteomes" id="UP000234681">
    <property type="component" value="Chromosome 12"/>
</dbReference>
<protein>
    <submittedName>
        <fullName evidence="1">RCG21345</fullName>
    </submittedName>
</protein>
<sequence length="71" mass="8012">MKRKLGVAEIPALRRRLQERPPALQICLVVPREAVGDRKPEESAWGSQAWCLAWMKVPRSADSQASRLCTL</sequence>
<reference evidence="1 2" key="1">
    <citation type="submission" date="2005-07" db="EMBL/GenBank/DDBJ databases">
        <authorList>
            <person name="Mural R.J."/>
            <person name="Li P.W."/>
            <person name="Adams M.D."/>
            <person name="Amanatides P.G."/>
            <person name="Baden-Tillson H."/>
            <person name="Barnstead M."/>
            <person name="Chin S.H."/>
            <person name="Dew I."/>
            <person name="Evans C.A."/>
            <person name="Ferriera S."/>
            <person name="Flanigan M."/>
            <person name="Fosler C."/>
            <person name="Glodek A."/>
            <person name="Gu Z."/>
            <person name="Holt R.A."/>
            <person name="Jennings D."/>
            <person name="Kraft C.L."/>
            <person name="Lu F."/>
            <person name="Nguyen T."/>
            <person name="Nusskern D.R."/>
            <person name="Pfannkoch C.M."/>
            <person name="Sitter C."/>
            <person name="Sutton G.G."/>
            <person name="Venter J.C."/>
            <person name="Wang Z."/>
            <person name="Woodage T."/>
            <person name="Zheng X.H."/>
            <person name="Zhong F."/>
        </authorList>
    </citation>
    <scope>NUCLEOTIDE SEQUENCE [LARGE SCALE GENOMIC DNA]</scope>
    <source>
        <strain>BN</strain>
        <strain evidence="2">Sprague-Dawley</strain>
    </source>
</reference>
<dbReference type="EMBL" id="CH473973">
    <property type="protein sequence ID" value="EDM13805.1"/>
    <property type="molecule type" value="Genomic_DNA"/>
</dbReference>
<proteinExistence type="predicted"/>
<evidence type="ECO:0000313" key="2">
    <source>
        <dbReference type="Proteomes" id="UP000234681"/>
    </source>
</evidence>
<gene>
    <name evidence="1" type="ORF">rCG_21345</name>
</gene>
<organism evidence="1 2">
    <name type="scientific">Rattus norvegicus</name>
    <name type="common">Rat</name>
    <dbReference type="NCBI Taxonomy" id="10116"/>
    <lineage>
        <taxon>Eukaryota</taxon>
        <taxon>Metazoa</taxon>
        <taxon>Chordata</taxon>
        <taxon>Craniata</taxon>
        <taxon>Vertebrata</taxon>
        <taxon>Euteleostomi</taxon>
        <taxon>Mammalia</taxon>
        <taxon>Eutheria</taxon>
        <taxon>Euarchontoglires</taxon>
        <taxon>Glires</taxon>
        <taxon>Rodentia</taxon>
        <taxon>Myomorpha</taxon>
        <taxon>Muroidea</taxon>
        <taxon>Muridae</taxon>
        <taxon>Murinae</taxon>
        <taxon>Rattus</taxon>
    </lineage>
</organism>
<dbReference type="AlphaFoldDB" id="A6J1L6"/>